<comment type="caution">
    <text evidence="13">The sequence shown here is derived from an EMBL/GenBank/DDBJ whole genome shotgun (WGS) entry which is preliminary data.</text>
</comment>
<evidence type="ECO:0000313" key="14">
    <source>
        <dbReference type="Proteomes" id="UP000178129"/>
    </source>
</evidence>
<evidence type="ECO:0000256" key="5">
    <source>
        <dbReference type="ARBA" id="ARBA00022723"/>
    </source>
</evidence>
<dbReference type="Gene3D" id="3.30.160.60">
    <property type="entry name" value="Classic Zinc Finger"/>
    <property type="match status" value="1"/>
</dbReference>
<protein>
    <submittedName>
        <fullName evidence="13">Related to BUD20 Protein involved in bud-site selection</fullName>
    </submittedName>
</protein>
<dbReference type="GO" id="GO:0043021">
    <property type="term" value="F:ribonucleoprotein complex binding"/>
    <property type="evidence" value="ECO:0007669"/>
    <property type="project" value="UniProtKB-ARBA"/>
</dbReference>
<dbReference type="FunCoup" id="A0A1E1K3P3">
    <property type="interactions" value="372"/>
</dbReference>
<sequence length="129" mass="14584">MGIPQKKTKTKTRRRLRDLDQIHTDIADQKHLLAHKNSKAPEDLPGLGEYYCVECAKWFESEHAMVTHRKGSTHKRQVKALKVEPYTQREAEAAIGLGAPDNGPKMAAKENTKDVEVEMENSIMVDDTT</sequence>
<dbReference type="SUPFAM" id="SSF57667">
    <property type="entry name" value="beta-beta-alpha zinc fingers"/>
    <property type="match status" value="1"/>
</dbReference>
<dbReference type="InterPro" id="IPR036236">
    <property type="entry name" value="Znf_C2H2_sf"/>
</dbReference>
<dbReference type="GO" id="GO:0005737">
    <property type="term" value="C:cytoplasm"/>
    <property type="evidence" value="ECO:0007669"/>
    <property type="project" value="UniProtKB-SubCell"/>
</dbReference>
<evidence type="ECO:0000256" key="4">
    <source>
        <dbReference type="ARBA" id="ARBA00022517"/>
    </source>
</evidence>
<dbReference type="InterPro" id="IPR051879">
    <property type="entry name" value="C2H2-ZF_Maturation_Protein"/>
</dbReference>
<dbReference type="STRING" id="914237.A0A1E1K3P3"/>
<keyword evidence="6 10" id="KW-0863">Zinc-finger</keyword>
<dbReference type="FunFam" id="3.30.160.60:FF:000299">
    <property type="entry name" value="Zinc finger protein 593"/>
    <property type="match status" value="1"/>
</dbReference>
<evidence type="ECO:0000256" key="7">
    <source>
        <dbReference type="ARBA" id="ARBA00022833"/>
    </source>
</evidence>
<evidence type="ECO:0000256" key="9">
    <source>
        <dbReference type="ARBA" id="ARBA00038064"/>
    </source>
</evidence>
<dbReference type="PROSITE" id="PS00028">
    <property type="entry name" value="ZINC_FINGER_C2H2_1"/>
    <property type="match status" value="1"/>
</dbReference>
<dbReference type="InterPro" id="IPR022755">
    <property type="entry name" value="Znf_C2H2_jaz"/>
</dbReference>
<keyword evidence="5" id="KW-0479">Metal-binding</keyword>
<reference evidence="14" key="1">
    <citation type="submission" date="2016-03" db="EMBL/GenBank/DDBJ databases">
        <authorList>
            <person name="Ploux O."/>
        </authorList>
    </citation>
    <scope>NUCLEOTIDE SEQUENCE [LARGE SCALE GENOMIC DNA]</scope>
    <source>
        <strain evidence="14">UK7</strain>
    </source>
</reference>
<keyword evidence="8" id="KW-0539">Nucleus</keyword>
<gene>
    <name evidence="13" type="ORF">RCO7_11310</name>
</gene>
<evidence type="ECO:0000256" key="1">
    <source>
        <dbReference type="ARBA" id="ARBA00004123"/>
    </source>
</evidence>
<evidence type="ECO:0000256" key="11">
    <source>
        <dbReference type="SAM" id="MobiDB-lite"/>
    </source>
</evidence>
<dbReference type="PROSITE" id="PS50157">
    <property type="entry name" value="ZINC_FINGER_C2H2_2"/>
    <property type="match status" value="1"/>
</dbReference>
<feature type="domain" description="C2H2-type" evidence="12">
    <location>
        <begin position="50"/>
        <end position="79"/>
    </location>
</feature>
<dbReference type="GO" id="GO:0008270">
    <property type="term" value="F:zinc ion binding"/>
    <property type="evidence" value="ECO:0007669"/>
    <property type="project" value="UniProtKB-KW"/>
</dbReference>
<dbReference type="GO" id="GO:0042254">
    <property type="term" value="P:ribosome biogenesis"/>
    <property type="evidence" value="ECO:0007669"/>
    <property type="project" value="UniProtKB-KW"/>
</dbReference>
<name>A0A1E1K3P3_9HELO</name>
<accession>A0A1E1K3P3</accession>
<proteinExistence type="inferred from homology"/>
<evidence type="ECO:0000256" key="2">
    <source>
        <dbReference type="ARBA" id="ARBA00004496"/>
    </source>
</evidence>
<keyword evidence="14" id="KW-1185">Reference proteome</keyword>
<dbReference type="EMBL" id="FJUW01000006">
    <property type="protein sequence ID" value="CZS92683.1"/>
    <property type="molecule type" value="Genomic_DNA"/>
</dbReference>
<comment type="similarity">
    <text evidence="9">Belongs to the ZNF593/BUD20 C2H2-type zinc-finger protein family.</text>
</comment>
<organism evidence="13 14">
    <name type="scientific">Rhynchosporium graminicola</name>
    <dbReference type="NCBI Taxonomy" id="2792576"/>
    <lineage>
        <taxon>Eukaryota</taxon>
        <taxon>Fungi</taxon>
        <taxon>Dikarya</taxon>
        <taxon>Ascomycota</taxon>
        <taxon>Pezizomycotina</taxon>
        <taxon>Leotiomycetes</taxon>
        <taxon>Helotiales</taxon>
        <taxon>Ploettnerulaceae</taxon>
        <taxon>Rhynchosporium</taxon>
    </lineage>
</organism>
<dbReference type="GO" id="GO:0005634">
    <property type="term" value="C:nucleus"/>
    <property type="evidence" value="ECO:0007669"/>
    <property type="project" value="UniProtKB-SubCell"/>
</dbReference>
<keyword evidence="7" id="KW-0862">Zinc</keyword>
<feature type="compositionally biased region" description="Basic residues" evidence="11">
    <location>
        <begin position="1"/>
        <end position="16"/>
    </location>
</feature>
<dbReference type="AlphaFoldDB" id="A0A1E1K3P3"/>
<comment type="subcellular location">
    <subcellularLocation>
        <location evidence="2">Cytoplasm</location>
    </subcellularLocation>
    <subcellularLocation>
        <location evidence="1">Nucleus</location>
    </subcellularLocation>
</comment>
<evidence type="ECO:0000256" key="6">
    <source>
        <dbReference type="ARBA" id="ARBA00022771"/>
    </source>
</evidence>
<dbReference type="InterPro" id="IPR013087">
    <property type="entry name" value="Znf_C2H2_type"/>
</dbReference>
<evidence type="ECO:0000256" key="10">
    <source>
        <dbReference type="PROSITE-ProRule" id="PRU00042"/>
    </source>
</evidence>
<evidence type="ECO:0000256" key="3">
    <source>
        <dbReference type="ARBA" id="ARBA00022490"/>
    </source>
</evidence>
<dbReference type="InParanoid" id="A0A1E1K3P3"/>
<keyword evidence="3" id="KW-0963">Cytoplasm</keyword>
<keyword evidence="4" id="KW-0690">Ribosome biogenesis</keyword>
<evidence type="ECO:0000256" key="8">
    <source>
        <dbReference type="ARBA" id="ARBA00023242"/>
    </source>
</evidence>
<dbReference type="Proteomes" id="UP000178129">
    <property type="component" value="Unassembled WGS sequence"/>
</dbReference>
<evidence type="ECO:0000259" key="12">
    <source>
        <dbReference type="PROSITE" id="PS50157"/>
    </source>
</evidence>
<dbReference type="Pfam" id="PF12171">
    <property type="entry name" value="zf-C2H2_jaz"/>
    <property type="match status" value="1"/>
</dbReference>
<evidence type="ECO:0000313" key="13">
    <source>
        <dbReference type="EMBL" id="CZS92683.1"/>
    </source>
</evidence>
<feature type="region of interest" description="Disordered" evidence="11">
    <location>
        <begin position="1"/>
        <end position="20"/>
    </location>
</feature>
<dbReference type="PANTHER" id="PTHR46095:SF1">
    <property type="entry name" value="ZINC FINGER PROTEIN 593"/>
    <property type="match status" value="1"/>
</dbReference>
<dbReference type="PANTHER" id="PTHR46095">
    <property type="entry name" value="ZINC FINGER PROTEIN 593"/>
    <property type="match status" value="1"/>
</dbReference>